<accession>A0A653E8W6</accession>
<reference evidence="1" key="1">
    <citation type="submission" date="2019-02" db="EMBL/GenBank/DDBJ databases">
        <authorList>
            <consortium name="Genoscope - CEA"/>
            <person name="William W."/>
        </authorList>
    </citation>
    <scope>NUCLEOTIDE SEQUENCE [LARGE SCALE GENOMIC DNA]</scope>
    <source>
        <strain evidence="1">YSy11</strain>
    </source>
</reference>
<organism evidence="1">
    <name type="scientific">Pseudomonas marincola</name>
    <dbReference type="NCBI Taxonomy" id="437900"/>
    <lineage>
        <taxon>Bacteria</taxon>
        <taxon>Pseudomonadati</taxon>
        <taxon>Pseudomonadota</taxon>
        <taxon>Gammaproteobacteria</taxon>
        <taxon>Pseudomonadales</taxon>
        <taxon>Pseudomonadaceae</taxon>
        <taxon>Pseudomonas</taxon>
    </lineage>
</organism>
<dbReference type="InterPro" id="IPR010982">
    <property type="entry name" value="Lambda_DNA-bd_dom_sf"/>
</dbReference>
<dbReference type="EMBL" id="LR215729">
    <property type="protein sequence ID" value="VEV99251.1"/>
    <property type="molecule type" value="Genomic_DNA"/>
</dbReference>
<dbReference type="GO" id="GO:0003677">
    <property type="term" value="F:DNA binding"/>
    <property type="evidence" value="ECO:0007669"/>
    <property type="project" value="InterPro"/>
</dbReference>
<dbReference type="RefSeq" id="WP_150549389.1">
    <property type="nucleotide sequence ID" value="NZ_LR215729.2"/>
</dbReference>
<dbReference type="Gene3D" id="1.10.260.40">
    <property type="entry name" value="lambda repressor-like DNA-binding domains"/>
    <property type="match status" value="1"/>
</dbReference>
<dbReference type="SUPFAM" id="SSF47413">
    <property type="entry name" value="lambda repressor-like DNA-binding domains"/>
    <property type="match status" value="1"/>
</dbReference>
<gene>
    <name evidence="1" type="ORF">PMYSY11_4208</name>
</gene>
<evidence type="ECO:0008006" key="2">
    <source>
        <dbReference type="Google" id="ProtNLM"/>
    </source>
</evidence>
<sequence length="79" mass="8907">MSVTILDDDDVFGARLRTERERLGLAVHELAHQGGRPDFTQVLYEAGEQPIPVDYLQALTARTDVDVWWIITGERKAAL</sequence>
<protein>
    <recommendedName>
        <fullName evidence="2">XRE family transcriptional regulator</fullName>
    </recommendedName>
</protein>
<dbReference type="AlphaFoldDB" id="A0A653E8W6"/>
<proteinExistence type="predicted"/>
<name>A0A653E8W6_9PSED</name>
<evidence type="ECO:0000313" key="1">
    <source>
        <dbReference type="EMBL" id="VEV99251.1"/>
    </source>
</evidence>